<sequence>MMRTMLKIGHRGAAGYEPENTLRSFARAIELGCDMVEMDVRLCKSGEVVVLHDETVDRTTDGTGKVAQIKLKRLKSLNAGLEEQIPTLKETLEFLRGKVKVNIELKAKGTAKPVAFILDMAVRKGGWREEDILVSSFFRRELSRLHALNPNIRLGLLIKVRAWRFNGFLKRVHLYSLHLPTKLVTKRLVKGVHKRGLRVFSYTVNAARDIRRLKKTDIDGIITDLPDRL</sequence>
<dbReference type="InterPro" id="IPR017946">
    <property type="entry name" value="PLC-like_Pdiesterase_TIM-brl"/>
</dbReference>
<dbReference type="GO" id="GO:0008081">
    <property type="term" value="F:phosphoric diester hydrolase activity"/>
    <property type="evidence" value="ECO:0007669"/>
    <property type="project" value="InterPro"/>
</dbReference>
<keyword evidence="1" id="KW-0175">Coiled coil</keyword>
<dbReference type="InterPro" id="IPR030395">
    <property type="entry name" value="GP_PDE_dom"/>
</dbReference>
<proteinExistence type="predicted"/>
<dbReference type="Pfam" id="PF03009">
    <property type="entry name" value="GDPD"/>
    <property type="match status" value="1"/>
</dbReference>
<evidence type="ECO:0000313" key="3">
    <source>
        <dbReference type="EMBL" id="PIP60859.1"/>
    </source>
</evidence>
<dbReference type="GO" id="GO:0006629">
    <property type="term" value="P:lipid metabolic process"/>
    <property type="evidence" value="ECO:0007669"/>
    <property type="project" value="InterPro"/>
</dbReference>
<dbReference type="PROSITE" id="PS51704">
    <property type="entry name" value="GP_PDE"/>
    <property type="match status" value="1"/>
</dbReference>
<feature type="coiled-coil region" evidence="1">
    <location>
        <begin position="71"/>
        <end position="98"/>
    </location>
</feature>
<dbReference type="Proteomes" id="UP000231581">
    <property type="component" value="Unassembled WGS sequence"/>
</dbReference>
<dbReference type="AlphaFoldDB" id="A0A2H0BTJ8"/>
<dbReference type="SUPFAM" id="SSF51695">
    <property type="entry name" value="PLC-like phosphodiesterases"/>
    <property type="match status" value="1"/>
</dbReference>
<evidence type="ECO:0000259" key="2">
    <source>
        <dbReference type="PROSITE" id="PS51704"/>
    </source>
</evidence>
<organism evidence="3 4">
    <name type="scientific">Candidatus Uhrbacteria bacterium CG22_combo_CG10-13_8_21_14_all_47_17</name>
    <dbReference type="NCBI Taxonomy" id="1975041"/>
    <lineage>
        <taxon>Bacteria</taxon>
        <taxon>Candidatus Uhriibacteriota</taxon>
    </lineage>
</organism>
<protein>
    <submittedName>
        <fullName evidence="3">Glycerophosphodiester phosphodiesterase</fullName>
    </submittedName>
</protein>
<name>A0A2H0BTJ8_9BACT</name>
<comment type="caution">
    <text evidence="3">The sequence shown here is derived from an EMBL/GenBank/DDBJ whole genome shotgun (WGS) entry which is preliminary data.</text>
</comment>
<evidence type="ECO:0000256" key="1">
    <source>
        <dbReference type="SAM" id="Coils"/>
    </source>
</evidence>
<dbReference type="EMBL" id="PCSZ01000022">
    <property type="protein sequence ID" value="PIP60859.1"/>
    <property type="molecule type" value="Genomic_DNA"/>
</dbReference>
<dbReference type="PANTHER" id="PTHR46211:SF14">
    <property type="entry name" value="GLYCEROPHOSPHODIESTER PHOSPHODIESTERASE"/>
    <property type="match status" value="1"/>
</dbReference>
<dbReference type="PROSITE" id="PS50007">
    <property type="entry name" value="PIPLC_X_DOMAIN"/>
    <property type="match status" value="1"/>
</dbReference>
<dbReference type="Gene3D" id="3.20.20.190">
    <property type="entry name" value="Phosphatidylinositol (PI) phosphodiesterase"/>
    <property type="match status" value="1"/>
</dbReference>
<feature type="domain" description="GP-PDE" evidence="2">
    <location>
        <begin position="5"/>
        <end position="229"/>
    </location>
</feature>
<dbReference type="PANTHER" id="PTHR46211">
    <property type="entry name" value="GLYCEROPHOSPHORYL DIESTER PHOSPHODIESTERASE"/>
    <property type="match status" value="1"/>
</dbReference>
<evidence type="ECO:0000313" key="4">
    <source>
        <dbReference type="Proteomes" id="UP000231581"/>
    </source>
</evidence>
<accession>A0A2H0BTJ8</accession>
<reference evidence="3 4" key="1">
    <citation type="submission" date="2017-09" db="EMBL/GenBank/DDBJ databases">
        <title>Depth-based differentiation of microbial function through sediment-hosted aquifers and enrichment of novel symbionts in the deep terrestrial subsurface.</title>
        <authorList>
            <person name="Probst A.J."/>
            <person name="Ladd B."/>
            <person name="Jarett J.K."/>
            <person name="Geller-Mcgrath D.E."/>
            <person name="Sieber C.M."/>
            <person name="Emerson J.B."/>
            <person name="Anantharaman K."/>
            <person name="Thomas B.C."/>
            <person name="Malmstrom R."/>
            <person name="Stieglmeier M."/>
            <person name="Klingl A."/>
            <person name="Woyke T."/>
            <person name="Ryan C.M."/>
            <person name="Banfield J.F."/>
        </authorList>
    </citation>
    <scope>NUCLEOTIDE SEQUENCE [LARGE SCALE GENOMIC DNA]</scope>
    <source>
        <strain evidence="3">CG22_combo_CG10-13_8_21_14_all_47_17</strain>
    </source>
</reference>
<gene>
    <name evidence="3" type="ORF">COX00_00980</name>
</gene>